<protein>
    <submittedName>
        <fullName evidence="2">Uncharacterized protein</fullName>
    </submittedName>
</protein>
<feature type="non-terminal residue" evidence="2">
    <location>
        <position position="73"/>
    </location>
</feature>
<organism evidence="2">
    <name type="scientific">uncultured Rubrobacteraceae bacterium</name>
    <dbReference type="NCBI Taxonomy" id="349277"/>
    <lineage>
        <taxon>Bacteria</taxon>
        <taxon>Bacillati</taxon>
        <taxon>Actinomycetota</taxon>
        <taxon>Rubrobacteria</taxon>
        <taxon>Rubrobacterales</taxon>
        <taxon>Rubrobacteraceae</taxon>
        <taxon>environmental samples</taxon>
    </lineage>
</organism>
<feature type="non-terminal residue" evidence="2">
    <location>
        <position position="1"/>
    </location>
</feature>
<accession>A0A6J4PG74</accession>
<dbReference type="AlphaFoldDB" id="A0A6J4PG74"/>
<sequence>GASLPAGATVTSLGGEDSGGARGIQASWGDGSHGLRVVPRLHDVRPGGGRGGIQRARRPLYRGRGQLYRHGRR</sequence>
<proteinExistence type="predicted"/>
<evidence type="ECO:0000256" key="1">
    <source>
        <dbReference type="SAM" id="MobiDB-lite"/>
    </source>
</evidence>
<feature type="region of interest" description="Disordered" evidence="1">
    <location>
        <begin position="1"/>
        <end position="32"/>
    </location>
</feature>
<reference evidence="2" key="1">
    <citation type="submission" date="2020-02" db="EMBL/GenBank/DDBJ databases">
        <authorList>
            <person name="Meier V. D."/>
        </authorList>
    </citation>
    <scope>NUCLEOTIDE SEQUENCE</scope>
    <source>
        <strain evidence="2">AVDCRST_MAG01</strain>
    </source>
</reference>
<dbReference type="EMBL" id="CADCUW010000278">
    <property type="protein sequence ID" value="CAA9415103.1"/>
    <property type="molecule type" value="Genomic_DNA"/>
</dbReference>
<gene>
    <name evidence="2" type="ORF">AVDCRST_MAG01-01-1868</name>
</gene>
<evidence type="ECO:0000313" key="2">
    <source>
        <dbReference type="EMBL" id="CAA9415103.1"/>
    </source>
</evidence>
<name>A0A6J4PG74_9ACTN</name>